<dbReference type="InterPro" id="IPR006680">
    <property type="entry name" value="Amidohydro-rel"/>
</dbReference>
<reference evidence="2 3" key="1">
    <citation type="submission" date="2018-08" db="EMBL/GenBank/DDBJ databases">
        <title>Murine metabolic-syndrome-specific gut microbial biobank.</title>
        <authorList>
            <person name="Liu C."/>
        </authorList>
    </citation>
    <scope>NUCLEOTIDE SEQUENCE [LARGE SCALE GENOMIC DNA]</scope>
    <source>
        <strain evidence="2 3">28</strain>
    </source>
</reference>
<dbReference type="CDD" id="cd01299">
    <property type="entry name" value="Met_dep_hydrolase_A"/>
    <property type="match status" value="1"/>
</dbReference>
<dbReference type="PANTHER" id="PTHR43135">
    <property type="entry name" value="ALPHA-D-RIBOSE 1-METHYLPHOSPHONATE 5-TRIPHOSPHATE DIPHOSPHATASE"/>
    <property type="match status" value="1"/>
</dbReference>
<dbReference type="InterPro" id="IPR032466">
    <property type="entry name" value="Metal_Hydrolase"/>
</dbReference>
<protein>
    <submittedName>
        <fullName evidence="2">Amidohydrolase family protein</fullName>
    </submittedName>
</protein>
<sequence length="395" mass="42858">MMENKILLENANVIDVYEGESRKGYDVYIEGDMIKEVCPHGQLSFGEDTERVNCTEKTIMPGLIDCHVHLCMDPFCPDPGVIAARSDAALTIDAINHMDALLKNGITYVRGMGDPRNIDIDLARAKKADQIAGPDILPCGKLICMTGGHGWQLGVEVDSPDEMRKAVRQLLKDGAGHLKMMATGGVMTKGVKTTSTQLTYEELRAGIEEAEHAGVRTATHAQGNAGIKNAVRAGIHSVEHGFYLDEEVIGWMLEKGTFYVPTLVAVYEILKQKDSLPAYLVEKAQTAKEAHRASFQLALKSGVKIALGTDAGTPFNQFGSARDEFLYMIEAGMSPVQAVKSATCVAAQLIGVEDSHGSVEPGKAADLLILQKCIYDEPSVIKEPFTVYKGGKRYV</sequence>
<name>A0A845QEU6_9FIRM</name>
<gene>
    <name evidence="2" type="ORF">D0435_00485</name>
</gene>
<dbReference type="SUPFAM" id="SSF51556">
    <property type="entry name" value="Metallo-dependent hydrolases"/>
    <property type="match status" value="1"/>
</dbReference>
<comment type="caution">
    <text evidence="2">The sequence shown here is derived from an EMBL/GenBank/DDBJ whole genome shotgun (WGS) entry which is preliminary data.</text>
</comment>
<dbReference type="SUPFAM" id="SSF51338">
    <property type="entry name" value="Composite domain of metallo-dependent hydrolases"/>
    <property type="match status" value="1"/>
</dbReference>
<evidence type="ECO:0000313" key="3">
    <source>
        <dbReference type="Proteomes" id="UP000446866"/>
    </source>
</evidence>
<dbReference type="Gene3D" id="3.20.20.140">
    <property type="entry name" value="Metal-dependent hydrolases"/>
    <property type="match status" value="1"/>
</dbReference>
<keyword evidence="3" id="KW-1185">Reference proteome</keyword>
<keyword evidence="2" id="KW-0378">Hydrolase</keyword>
<dbReference type="EMBL" id="QXWK01000001">
    <property type="protein sequence ID" value="NBH60152.1"/>
    <property type="molecule type" value="Genomic_DNA"/>
</dbReference>
<dbReference type="AlphaFoldDB" id="A0A845QEU6"/>
<feature type="domain" description="Amidohydrolase-related" evidence="1">
    <location>
        <begin position="58"/>
        <end position="388"/>
    </location>
</feature>
<dbReference type="InterPro" id="IPR057744">
    <property type="entry name" value="OTAase-like"/>
</dbReference>
<dbReference type="InterPro" id="IPR051781">
    <property type="entry name" value="Metallo-dep_Hydrolase"/>
</dbReference>
<dbReference type="RefSeq" id="WP_160200451.1">
    <property type="nucleotide sequence ID" value="NZ_QXWK01000001.1"/>
</dbReference>
<dbReference type="Gene3D" id="2.30.40.10">
    <property type="entry name" value="Urease, subunit C, domain 1"/>
    <property type="match status" value="1"/>
</dbReference>
<dbReference type="InterPro" id="IPR011059">
    <property type="entry name" value="Metal-dep_hydrolase_composite"/>
</dbReference>
<evidence type="ECO:0000313" key="2">
    <source>
        <dbReference type="EMBL" id="NBH60152.1"/>
    </source>
</evidence>
<evidence type="ECO:0000259" key="1">
    <source>
        <dbReference type="Pfam" id="PF01979"/>
    </source>
</evidence>
<dbReference type="Proteomes" id="UP000446866">
    <property type="component" value="Unassembled WGS sequence"/>
</dbReference>
<accession>A0A845QEU6</accession>
<proteinExistence type="predicted"/>
<dbReference type="GO" id="GO:0016810">
    <property type="term" value="F:hydrolase activity, acting on carbon-nitrogen (but not peptide) bonds"/>
    <property type="evidence" value="ECO:0007669"/>
    <property type="project" value="InterPro"/>
</dbReference>
<organism evidence="2 3">
    <name type="scientific">Anaerotruncus colihominis</name>
    <dbReference type="NCBI Taxonomy" id="169435"/>
    <lineage>
        <taxon>Bacteria</taxon>
        <taxon>Bacillati</taxon>
        <taxon>Bacillota</taxon>
        <taxon>Clostridia</taxon>
        <taxon>Eubacteriales</taxon>
        <taxon>Oscillospiraceae</taxon>
        <taxon>Anaerotruncus</taxon>
    </lineage>
</organism>
<dbReference type="Pfam" id="PF01979">
    <property type="entry name" value="Amidohydro_1"/>
    <property type="match status" value="1"/>
</dbReference>
<dbReference type="PANTHER" id="PTHR43135:SF3">
    <property type="entry name" value="ALPHA-D-RIBOSE 1-METHYLPHOSPHONATE 5-TRIPHOSPHATE DIPHOSPHATASE"/>
    <property type="match status" value="1"/>
</dbReference>